<evidence type="ECO:0000256" key="2">
    <source>
        <dbReference type="ARBA" id="ARBA00023098"/>
    </source>
</evidence>
<reference evidence="6" key="1">
    <citation type="submission" date="2023-07" db="EMBL/GenBank/DDBJ databases">
        <authorList>
            <person name="Kim M.K."/>
        </authorList>
    </citation>
    <scope>NUCLEOTIDE SEQUENCE</scope>
    <source>
        <strain evidence="6">CA1-15</strain>
    </source>
</reference>
<proteinExistence type="inferred from homology"/>
<keyword evidence="2" id="KW-0443">Lipid metabolism</keyword>
<dbReference type="PANTHER" id="PTHR11941:SF169">
    <property type="entry name" value="(7AS)-7A-METHYL-1,5-DIOXO-2,3,5,6,7,7A-HEXAHYDRO-1H-INDENE-CARBOXYL-COA HYDROLASE"/>
    <property type="match status" value="1"/>
</dbReference>
<feature type="compositionally biased region" description="Basic and acidic residues" evidence="5">
    <location>
        <begin position="238"/>
        <end position="262"/>
    </location>
</feature>
<sequence>MTELSTAPAVLVERRGNVMIVTLNRPEARNAINEAVWLGAGEAMAEAERDVEVRAVIVTGAGDQSFCAGADLKALSRGERIAPADPEKVAWGFAGIVAHPISKPLIAAVNGTALGGGTEIALACDLVVAADTASFGLPEVKRGILAGAGGAFRLVQQLPRKIAMEMLLTGDPIDAARALDLGLINAVAPRATLLDAALELAERVAVNAPLSVQASKRIALGMVDGKVASDETAWAQTRKESGALMRSEDAREGPRAFAEKRAPVWKGR</sequence>
<dbReference type="CDD" id="cd06558">
    <property type="entry name" value="crotonase-like"/>
    <property type="match status" value="1"/>
</dbReference>
<comment type="caution">
    <text evidence="6">The sequence shown here is derived from an EMBL/GenBank/DDBJ whole genome shotgun (WGS) entry which is preliminary data.</text>
</comment>
<gene>
    <name evidence="6" type="ORF">Q5H94_05415</name>
</gene>
<comment type="similarity">
    <text evidence="1 4">Belongs to the enoyl-CoA hydratase/isomerase family.</text>
</comment>
<evidence type="ECO:0000256" key="3">
    <source>
        <dbReference type="ARBA" id="ARBA00023239"/>
    </source>
</evidence>
<dbReference type="RefSeq" id="WP_304560218.1">
    <property type="nucleotide sequence ID" value="NZ_JAUQSZ010000003.1"/>
</dbReference>
<feature type="region of interest" description="Disordered" evidence="5">
    <location>
        <begin position="238"/>
        <end position="268"/>
    </location>
</feature>
<dbReference type="InterPro" id="IPR029045">
    <property type="entry name" value="ClpP/crotonase-like_dom_sf"/>
</dbReference>
<dbReference type="PROSITE" id="PS00166">
    <property type="entry name" value="ENOYL_COA_HYDRATASE"/>
    <property type="match status" value="1"/>
</dbReference>
<dbReference type="Gene3D" id="3.90.226.10">
    <property type="entry name" value="2-enoyl-CoA Hydratase, Chain A, domain 1"/>
    <property type="match status" value="1"/>
</dbReference>
<dbReference type="Pfam" id="PF00378">
    <property type="entry name" value="ECH_1"/>
    <property type="match status" value="1"/>
</dbReference>
<dbReference type="InterPro" id="IPR018376">
    <property type="entry name" value="Enoyl-CoA_hyd/isom_CS"/>
</dbReference>
<dbReference type="Proteomes" id="UP001176468">
    <property type="component" value="Unassembled WGS sequence"/>
</dbReference>
<keyword evidence="3" id="KW-0456">Lyase</keyword>
<organism evidence="6 7">
    <name type="scientific">Sphingomonas immobilis</name>
    <dbReference type="NCBI Taxonomy" id="3063997"/>
    <lineage>
        <taxon>Bacteria</taxon>
        <taxon>Pseudomonadati</taxon>
        <taxon>Pseudomonadota</taxon>
        <taxon>Alphaproteobacteria</taxon>
        <taxon>Sphingomonadales</taxon>
        <taxon>Sphingomonadaceae</taxon>
        <taxon>Sphingomonas</taxon>
    </lineage>
</organism>
<dbReference type="InterPro" id="IPR014748">
    <property type="entry name" value="Enoyl-CoA_hydra_C"/>
</dbReference>
<evidence type="ECO:0000256" key="5">
    <source>
        <dbReference type="SAM" id="MobiDB-lite"/>
    </source>
</evidence>
<evidence type="ECO:0000256" key="1">
    <source>
        <dbReference type="ARBA" id="ARBA00005254"/>
    </source>
</evidence>
<dbReference type="PANTHER" id="PTHR11941">
    <property type="entry name" value="ENOYL-COA HYDRATASE-RELATED"/>
    <property type="match status" value="1"/>
</dbReference>
<evidence type="ECO:0000256" key="4">
    <source>
        <dbReference type="RuleBase" id="RU003707"/>
    </source>
</evidence>
<evidence type="ECO:0000313" key="6">
    <source>
        <dbReference type="EMBL" id="MDO7841757.1"/>
    </source>
</evidence>
<dbReference type="NCBIfam" id="NF006100">
    <property type="entry name" value="PRK08252.1"/>
    <property type="match status" value="1"/>
</dbReference>
<dbReference type="SUPFAM" id="SSF52096">
    <property type="entry name" value="ClpP/crotonase"/>
    <property type="match status" value="1"/>
</dbReference>
<name>A0ABT8ZX15_9SPHN</name>
<dbReference type="EMBL" id="JAUQSZ010000003">
    <property type="protein sequence ID" value="MDO7841757.1"/>
    <property type="molecule type" value="Genomic_DNA"/>
</dbReference>
<accession>A0ABT8ZX15</accession>
<keyword evidence="7" id="KW-1185">Reference proteome</keyword>
<protein>
    <submittedName>
        <fullName evidence="6">Crotonase/enoyl-CoA hydratase family protein</fullName>
    </submittedName>
</protein>
<dbReference type="InterPro" id="IPR001753">
    <property type="entry name" value="Enoyl-CoA_hydra/iso"/>
</dbReference>
<dbReference type="Gene3D" id="1.10.12.10">
    <property type="entry name" value="Lyase 2-enoyl-coa Hydratase, Chain A, domain 2"/>
    <property type="match status" value="1"/>
</dbReference>
<evidence type="ECO:0000313" key="7">
    <source>
        <dbReference type="Proteomes" id="UP001176468"/>
    </source>
</evidence>